<dbReference type="AlphaFoldDB" id="D7U8P6"/>
<reference evidence="2" key="1">
    <citation type="journal article" date="2007" name="Nature">
        <title>The grapevine genome sequence suggests ancestral hexaploidization in major angiosperm phyla.</title>
        <authorList>
            <consortium name="The French-Italian Public Consortium for Grapevine Genome Characterization."/>
            <person name="Jaillon O."/>
            <person name="Aury J.-M."/>
            <person name="Noel B."/>
            <person name="Policriti A."/>
            <person name="Clepet C."/>
            <person name="Casagrande A."/>
            <person name="Choisne N."/>
            <person name="Aubourg S."/>
            <person name="Vitulo N."/>
            <person name="Jubin C."/>
            <person name="Vezzi A."/>
            <person name="Legeai F."/>
            <person name="Hugueney P."/>
            <person name="Dasilva C."/>
            <person name="Horner D."/>
            <person name="Mica E."/>
            <person name="Jublot D."/>
            <person name="Poulain J."/>
            <person name="Bruyere C."/>
            <person name="Billault A."/>
            <person name="Segurens B."/>
            <person name="Gouyvenoux M."/>
            <person name="Ugarte E."/>
            <person name="Cattonaro F."/>
            <person name="Anthouard V."/>
            <person name="Vico V."/>
            <person name="Del Fabbro C."/>
            <person name="Alaux M."/>
            <person name="Di Gaspero G."/>
            <person name="Dumas V."/>
            <person name="Felice N."/>
            <person name="Paillard S."/>
            <person name="Juman I."/>
            <person name="Moroldo M."/>
            <person name="Scalabrin S."/>
            <person name="Canaguier A."/>
            <person name="Le Clainche I."/>
            <person name="Malacrida G."/>
            <person name="Durand E."/>
            <person name="Pesole G."/>
            <person name="Laucou V."/>
            <person name="Chatelet P."/>
            <person name="Merdinoglu D."/>
            <person name="Delledonne M."/>
            <person name="Pezzotti M."/>
            <person name="Lecharny A."/>
            <person name="Scarpelli C."/>
            <person name="Artiguenave F."/>
            <person name="Pe M.E."/>
            <person name="Valle G."/>
            <person name="Morgante M."/>
            <person name="Caboche M."/>
            <person name="Adam-Blondon A.-F."/>
            <person name="Weissenbach J."/>
            <person name="Quetier F."/>
            <person name="Wincker P."/>
        </authorList>
    </citation>
    <scope>NUCLEOTIDE SEQUENCE [LARGE SCALE GENOMIC DNA]</scope>
    <source>
        <strain evidence="2">cv. Pinot noir / PN40024</strain>
    </source>
</reference>
<organism evidence="1 2">
    <name type="scientific">Vitis vinifera</name>
    <name type="common">Grape</name>
    <dbReference type="NCBI Taxonomy" id="29760"/>
    <lineage>
        <taxon>Eukaryota</taxon>
        <taxon>Viridiplantae</taxon>
        <taxon>Streptophyta</taxon>
        <taxon>Embryophyta</taxon>
        <taxon>Tracheophyta</taxon>
        <taxon>Spermatophyta</taxon>
        <taxon>Magnoliopsida</taxon>
        <taxon>eudicotyledons</taxon>
        <taxon>Gunneridae</taxon>
        <taxon>Pentapetalae</taxon>
        <taxon>rosids</taxon>
        <taxon>Vitales</taxon>
        <taxon>Vitaceae</taxon>
        <taxon>Viteae</taxon>
        <taxon>Vitis</taxon>
    </lineage>
</organism>
<proteinExistence type="predicted"/>
<dbReference type="PaxDb" id="29760-VIT_08s0032g00850.t01"/>
<dbReference type="InParanoid" id="D7U8P6"/>
<evidence type="ECO:0000313" key="1">
    <source>
        <dbReference type="EMBL" id="CBI39110.3"/>
    </source>
</evidence>
<evidence type="ECO:0000313" key="2">
    <source>
        <dbReference type="Proteomes" id="UP000009183"/>
    </source>
</evidence>
<gene>
    <name evidence="1" type="ordered locus">VIT_08s0032g00850</name>
</gene>
<accession>D7U8P6</accession>
<dbReference type="HOGENOM" id="CLU_2030951_0_0_1"/>
<dbReference type="Proteomes" id="UP000009183">
    <property type="component" value="Chromosome 8"/>
</dbReference>
<dbReference type="EMBL" id="FN596742">
    <property type="protein sequence ID" value="CBI39110.3"/>
    <property type="molecule type" value="Genomic_DNA"/>
</dbReference>
<name>D7U8P6_VITVI</name>
<keyword evidence="2" id="KW-1185">Reference proteome</keyword>
<protein>
    <submittedName>
        <fullName evidence="1">Uncharacterized protein</fullName>
    </submittedName>
</protein>
<sequence length="122" mass="14133">MYQVEENQWVCQKTGKKGNNESQQFLQTSITYIIALDTKYRLKMQLRLSFSHSNPSHQLESSLIIFKVLVALLEFNGNFLRFGQPSTVIRGKKNGKTHLWILFRFGISGNCNATSLENMQRF</sequence>